<protein>
    <recommendedName>
        <fullName evidence="2">SH3 domain-containing protein</fullName>
    </recommendedName>
</protein>
<dbReference type="AlphaFoldDB" id="A0A1B6G1X3"/>
<dbReference type="SUPFAM" id="SSF50044">
    <property type="entry name" value="SH3-domain"/>
    <property type="match status" value="1"/>
</dbReference>
<dbReference type="EMBL" id="GECZ01013334">
    <property type="protein sequence ID" value="JAS56435.1"/>
    <property type="molecule type" value="Transcribed_RNA"/>
</dbReference>
<evidence type="ECO:0000313" key="1">
    <source>
        <dbReference type="EMBL" id="JAS56435.1"/>
    </source>
</evidence>
<feature type="non-terminal residue" evidence="1">
    <location>
        <position position="100"/>
    </location>
</feature>
<evidence type="ECO:0008006" key="2">
    <source>
        <dbReference type="Google" id="ProtNLM"/>
    </source>
</evidence>
<proteinExistence type="predicted"/>
<sequence>KRIVIEREVDEDEETSYKYVESSTSETSETNIMYAICDILSDNEKDIFVQSGDKVYVIRKDTNRCYVRKYTSTLEQWVKSEYLMDEVHYNEFIQNKKNIV</sequence>
<reference evidence="1" key="1">
    <citation type="submission" date="2015-11" db="EMBL/GenBank/DDBJ databases">
        <title>De novo transcriptome assembly of four potential Pierce s Disease insect vectors from Arizona vineyards.</title>
        <authorList>
            <person name="Tassone E.E."/>
        </authorList>
    </citation>
    <scope>NUCLEOTIDE SEQUENCE</scope>
</reference>
<gene>
    <name evidence="1" type="ORF">g.50291</name>
</gene>
<accession>A0A1B6G1X3</accession>
<feature type="non-terminal residue" evidence="1">
    <location>
        <position position="1"/>
    </location>
</feature>
<dbReference type="InterPro" id="IPR036028">
    <property type="entry name" value="SH3-like_dom_sf"/>
</dbReference>
<organism evidence="1">
    <name type="scientific">Cuerna arida</name>
    <dbReference type="NCBI Taxonomy" id="1464854"/>
    <lineage>
        <taxon>Eukaryota</taxon>
        <taxon>Metazoa</taxon>
        <taxon>Ecdysozoa</taxon>
        <taxon>Arthropoda</taxon>
        <taxon>Hexapoda</taxon>
        <taxon>Insecta</taxon>
        <taxon>Pterygota</taxon>
        <taxon>Neoptera</taxon>
        <taxon>Paraneoptera</taxon>
        <taxon>Hemiptera</taxon>
        <taxon>Auchenorrhyncha</taxon>
        <taxon>Membracoidea</taxon>
        <taxon>Cicadellidae</taxon>
        <taxon>Cicadellinae</taxon>
        <taxon>Proconiini</taxon>
        <taxon>Cuerna</taxon>
    </lineage>
</organism>
<name>A0A1B6G1X3_9HEMI</name>